<sequence>MASRLIGSLGGRAARTSPASHATSAYRAAFTSAANNGDPAPATGSEEDMEKGRVATGGGGNGRTEAGEKARGAAEEVKEAGRRDVVKDRAKKAGEDVKEAIKDAR</sequence>
<keyword evidence="3" id="KW-1185">Reference proteome</keyword>
<feature type="region of interest" description="Disordered" evidence="1">
    <location>
        <begin position="1"/>
        <end position="20"/>
    </location>
</feature>
<feature type="region of interest" description="Disordered" evidence="1">
    <location>
        <begin position="32"/>
        <end position="105"/>
    </location>
</feature>
<evidence type="ECO:0000313" key="3">
    <source>
        <dbReference type="Proteomes" id="UP000823388"/>
    </source>
</evidence>
<gene>
    <name evidence="2" type="ORF">PVAP13_4NG272300</name>
</gene>
<proteinExistence type="predicted"/>
<protein>
    <submittedName>
        <fullName evidence="2">Uncharacterized protein</fullName>
    </submittedName>
</protein>
<dbReference type="EMBL" id="CM029044">
    <property type="protein sequence ID" value="KAG2607768.1"/>
    <property type="molecule type" value="Genomic_DNA"/>
</dbReference>
<reference evidence="2" key="1">
    <citation type="submission" date="2020-05" db="EMBL/GenBank/DDBJ databases">
        <title>WGS assembly of Panicum virgatum.</title>
        <authorList>
            <person name="Lovell J.T."/>
            <person name="Jenkins J."/>
            <person name="Shu S."/>
            <person name="Juenger T.E."/>
            <person name="Schmutz J."/>
        </authorList>
    </citation>
    <scope>NUCLEOTIDE SEQUENCE</scope>
    <source>
        <strain evidence="2">AP13</strain>
    </source>
</reference>
<feature type="compositionally biased region" description="Basic and acidic residues" evidence="1">
    <location>
        <begin position="65"/>
        <end position="105"/>
    </location>
</feature>
<name>A0A8T0TDP7_PANVG</name>
<dbReference type="AlphaFoldDB" id="A0A8T0TDP7"/>
<dbReference type="Proteomes" id="UP000823388">
    <property type="component" value="Chromosome 4N"/>
</dbReference>
<organism evidence="2 3">
    <name type="scientific">Panicum virgatum</name>
    <name type="common">Blackwell switchgrass</name>
    <dbReference type="NCBI Taxonomy" id="38727"/>
    <lineage>
        <taxon>Eukaryota</taxon>
        <taxon>Viridiplantae</taxon>
        <taxon>Streptophyta</taxon>
        <taxon>Embryophyta</taxon>
        <taxon>Tracheophyta</taxon>
        <taxon>Spermatophyta</taxon>
        <taxon>Magnoliopsida</taxon>
        <taxon>Liliopsida</taxon>
        <taxon>Poales</taxon>
        <taxon>Poaceae</taxon>
        <taxon>PACMAD clade</taxon>
        <taxon>Panicoideae</taxon>
        <taxon>Panicodae</taxon>
        <taxon>Paniceae</taxon>
        <taxon>Panicinae</taxon>
        <taxon>Panicum</taxon>
        <taxon>Panicum sect. Hiantes</taxon>
    </lineage>
</organism>
<evidence type="ECO:0000256" key="1">
    <source>
        <dbReference type="SAM" id="MobiDB-lite"/>
    </source>
</evidence>
<accession>A0A8T0TDP7</accession>
<evidence type="ECO:0000313" key="2">
    <source>
        <dbReference type="EMBL" id="KAG2607768.1"/>
    </source>
</evidence>
<comment type="caution">
    <text evidence="2">The sequence shown here is derived from an EMBL/GenBank/DDBJ whole genome shotgun (WGS) entry which is preliminary data.</text>
</comment>